<dbReference type="AlphaFoldDB" id="A0A5J4WVM5"/>
<gene>
    <name evidence="1" type="ORF">EZS28_005603</name>
</gene>
<reference evidence="1 2" key="1">
    <citation type="submission" date="2019-03" db="EMBL/GenBank/DDBJ databases">
        <title>Single cell metagenomics reveals metabolic interactions within the superorganism composed of flagellate Streblomastix strix and complex community of Bacteroidetes bacteria on its surface.</title>
        <authorList>
            <person name="Treitli S.C."/>
            <person name="Kolisko M."/>
            <person name="Husnik F."/>
            <person name="Keeling P."/>
            <person name="Hampl V."/>
        </authorList>
    </citation>
    <scope>NUCLEOTIDE SEQUENCE [LARGE SCALE GENOMIC DNA]</scope>
    <source>
        <strain evidence="1">ST1C</strain>
    </source>
</reference>
<protein>
    <submittedName>
        <fullName evidence="1">Uncharacterized protein</fullName>
    </submittedName>
</protein>
<sequence>MTKTEQLNKSRELDQKAFVILIPQNLSAYYAALTQARKRYLEKNEVSTDGLPNSLLLSKVIENTEPYIPSADNSYKILPNTIVRDKQTNEQFKQKAVDLLQEDQDCIHENSATLKVALFSFLIVVYRLPLDNVIAQFGPPSVASAATVNNQITTLYFDLRNGTDFIEQRISQLFEVDIKVNEANQSNIPDVTNENKRYEPYKPQVSVIGFNSKIDMNLLLKHLIKNRTKIQYMGSTIQAKQTIISHQDFVIDLRFIDILSFIPPNNTLKQFIEKFRTKDIKLAKGIFPHGSFNYYNYKQVLGQTVSFTKEDFYDKLNNRNISNEDYEQYINDQINQHVDGSIQSIIILETSPV</sequence>
<name>A0A5J4WVM5_9EUKA</name>
<evidence type="ECO:0000313" key="2">
    <source>
        <dbReference type="Proteomes" id="UP000324800"/>
    </source>
</evidence>
<organism evidence="1 2">
    <name type="scientific">Streblomastix strix</name>
    <dbReference type="NCBI Taxonomy" id="222440"/>
    <lineage>
        <taxon>Eukaryota</taxon>
        <taxon>Metamonada</taxon>
        <taxon>Preaxostyla</taxon>
        <taxon>Oxymonadida</taxon>
        <taxon>Streblomastigidae</taxon>
        <taxon>Streblomastix</taxon>
    </lineage>
</organism>
<proteinExistence type="predicted"/>
<dbReference type="EMBL" id="SNRW01000863">
    <property type="protein sequence ID" value="KAA6398873.1"/>
    <property type="molecule type" value="Genomic_DNA"/>
</dbReference>
<accession>A0A5J4WVM5</accession>
<dbReference type="Proteomes" id="UP000324800">
    <property type="component" value="Unassembled WGS sequence"/>
</dbReference>
<comment type="caution">
    <text evidence="1">The sequence shown here is derived from an EMBL/GenBank/DDBJ whole genome shotgun (WGS) entry which is preliminary data.</text>
</comment>
<evidence type="ECO:0000313" key="1">
    <source>
        <dbReference type="EMBL" id="KAA6398873.1"/>
    </source>
</evidence>